<dbReference type="PANTHER" id="PTHR23149:SF27">
    <property type="entry name" value="PIN2_TERF1-INTERACTING TELOMERASE INHIBITOR 1"/>
    <property type="match status" value="1"/>
</dbReference>
<organism evidence="3 4">
    <name type="scientific">Gryllus longicercus</name>
    <dbReference type="NCBI Taxonomy" id="2509291"/>
    <lineage>
        <taxon>Eukaryota</taxon>
        <taxon>Metazoa</taxon>
        <taxon>Ecdysozoa</taxon>
        <taxon>Arthropoda</taxon>
        <taxon>Hexapoda</taxon>
        <taxon>Insecta</taxon>
        <taxon>Pterygota</taxon>
        <taxon>Neoptera</taxon>
        <taxon>Polyneoptera</taxon>
        <taxon>Orthoptera</taxon>
        <taxon>Ensifera</taxon>
        <taxon>Gryllidea</taxon>
        <taxon>Grylloidea</taxon>
        <taxon>Gryllidae</taxon>
        <taxon>Gryllinae</taxon>
        <taxon>Gryllus</taxon>
    </lineage>
</organism>
<evidence type="ECO:0000313" key="3">
    <source>
        <dbReference type="EMBL" id="KAK7867651.1"/>
    </source>
</evidence>
<feature type="compositionally biased region" description="Polar residues" evidence="1">
    <location>
        <begin position="334"/>
        <end position="350"/>
    </location>
</feature>
<dbReference type="Proteomes" id="UP001378592">
    <property type="component" value="Unassembled WGS sequence"/>
</dbReference>
<reference evidence="3 4" key="1">
    <citation type="submission" date="2024-03" db="EMBL/GenBank/DDBJ databases">
        <title>The genome assembly and annotation of the cricket Gryllus longicercus Weissman &amp; Gray.</title>
        <authorList>
            <person name="Szrajer S."/>
            <person name="Gray D."/>
            <person name="Ylla G."/>
        </authorList>
    </citation>
    <scope>NUCLEOTIDE SEQUENCE [LARGE SCALE GENOMIC DNA]</scope>
    <source>
        <strain evidence="3">DAG 2021-001</strain>
        <tissue evidence="3">Whole body minus gut</tissue>
    </source>
</reference>
<proteinExistence type="predicted"/>
<dbReference type="AlphaFoldDB" id="A0AAN9VQC2"/>
<feature type="compositionally biased region" description="Polar residues" evidence="1">
    <location>
        <begin position="415"/>
        <end position="434"/>
    </location>
</feature>
<comment type="caution">
    <text evidence="3">The sequence shown here is derived from an EMBL/GenBank/DDBJ whole genome shotgun (WGS) entry which is preliminary data.</text>
</comment>
<dbReference type="InterPro" id="IPR050656">
    <property type="entry name" value="PINX1"/>
</dbReference>
<dbReference type="EMBL" id="JAZDUA010000114">
    <property type="protein sequence ID" value="KAK7867651.1"/>
    <property type="molecule type" value="Genomic_DNA"/>
</dbReference>
<evidence type="ECO:0000259" key="2">
    <source>
        <dbReference type="PROSITE" id="PS50174"/>
    </source>
</evidence>
<feature type="compositionally biased region" description="Basic and acidic residues" evidence="1">
    <location>
        <begin position="405"/>
        <end position="414"/>
    </location>
</feature>
<dbReference type="GO" id="GO:0003676">
    <property type="term" value="F:nucleic acid binding"/>
    <property type="evidence" value="ECO:0007669"/>
    <property type="project" value="InterPro"/>
</dbReference>
<dbReference type="PANTHER" id="PTHR23149">
    <property type="entry name" value="G PATCH DOMAIN CONTAINING PROTEIN"/>
    <property type="match status" value="1"/>
</dbReference>
<gene>
    <name evidence="3" type="ORF">R5R35_001303</name>
</gene>
<dbReference type="Pfam" id="PF01585">
    <property type="entry name" value="G-patch"/>
    <property type="match status" value="1"/>
</dbReference>
<evidence type="ECO:0000256" key="1">
    <source>
        <dbReference type="SAM" id="MobiDB-lite"/>
    </source>
</evidence>
<sequence>MPSRRNKFKTSWIIGPSKNEPINDRCSVGRKLLEKMGWENGLGLGKDNQGMIENPLWKYNRGDSKTGFKCKDEMANEILPHQNAFEDLLGELNSQTGEESINTDDSLQRKSRERVKTCKKRIRYKKMARAKDISNYSAKDFEGIVGKKITKKNLDLLRETSNCGTLSNIKVTNEIFASLEYESSSEQFDMDNKSFNLLKRNKQLCVSQKHGKTSVESSTIVSEVSYVNEELEESGNPKKINKRHSFSSFTLEPNACSIQAFANTSTESINDQCKESEATEDVDVFNSERSFKKKSRKKIDGNFENCAIVYTNDSTLQSSEISKKKKKKMKENMGDSNTPCTEYNSALSDTNLDEKQTNREEFMCNTKSISEIRQKQTLQNKSVSRNGVTKFDSSVIASEKSSNFEKTETKKEGNKVSNGCTTSNDAGKNDDNNSLMFLRQNNNFFLTGEERKKIKKHLAENPAILQQVASAFVGSNLMSIKGYGNW</sequence>
<feature type="domain" description="G-patch" evidence="2">
    <location>
        <begin position="25"/>
        <end position="73"/>
    </location>
</feature>
<accession>A0AAN9VQC2</accession>
<dbReference type="PROSITE" id="PS50174">
    <property type="entry name" value="G_PATCH"/>
    <property type="match status" value="1"/>
</dbReference>
<dbReference type="InterPro" id="IPR000467">
    <property type="entry name" value="G_patch_dom"/>
</dbReference>
<feature type="region of interest" description="Disordered" evidence="1">
    <location>
        <begin position="405"/>
        <end position="434"/>
    </location>
</feature>
<name>A0AAN9VQC2_9ORTH</name>
<protein>
    <recommendedName>
        <fullName evidence="2">G-patch domain-containing protein</fullName>
    </recommendedName>
</protein>
<dbReference type="SMART" id="SM00443">
    <property type="entry name" value="G_patch"/>
    <property type="match status" value="1"/>
</dbReference>
<evidence type="ECO:0000313" key="4">
    <source>
        <dbReference type="Proteomes" id="UP001378592"/>
    </source>
</evidence>
<dbReference type="GO" id="GO:0005730">
    <property type="term" value="C:nucleolus"/>
    <property type="evidence" value="ECO:0007669"/>
    <property type="project" value="TreeGrafter"/>
</dbReference>
<feature type="region of interest" description="Disordered" evidence="1">
    <location>
        <begin position="326"/>
        <end position="352"/>
    </location>
</feature>
<keyword evidence="4" id="KW-1185">Reference proteome</keyword>
<dbReference type="GO" id="GO:0010521">
    <property type="term" value="F:telomerase inhibitor activity"/>
    <property type="evidence" value="ECO:0007669"/>
    <property type="project" value="TreeGrafter"/>
</dbReference>